<comment type="caution">
    <text evidence="2">The sequence shown here is derived from an EMBL/GenBank/DDBJ whole genome shotgun (WGS) entry which is preliminary data.</text>
</comment>
<dbReference type="InterPro" id="IPR000073">
    <property type="entry name" value="AB_hydrolase_1"/>
</dbReference>
<accession>A0A4Y3QQY5</accession>
<organism evidence="2 3">
    <name type="scientific">Microbacterium testaceum</name>
    <name type="common">Aureobacterium testaceum</name>
    <name type="synonym">Brevibacterium testaceum</name>
    <dbReference type="NCBI Taxonomy" id="2033"/>
    <lineage>
        <taxon>Bacteria</taxon>
        <taxon>Bacillati</taxon>
        <taxon>Actinomycetota</taxon>
        <taxon>Actinomycetes</taxon>
        <taxon>Micrococcales</taxon>
        <taxon>Microbacteriaceae</taxon>
        <taxon>Microbacterium</taxon>
    </lineage>
</organism>
<dbReference type="InterPro" id="IPR050266">
    <property type="entry name" value="AB_hydrolase_sf"/>
</dbReference>
<dbReference type="GO" id="GO:0003824">
    <property type="term" value="F:catalytic activity"/>
    <property type="evidence" value="ECO:0007669"/>
    <property type="project" value="UniProtKB-ARBA"/>
</dbReference>
<name>A0A4Y3QQY5_MICTE</name>
<dbReference type="GO" id="GO:0016020">
    <property type="term" value="C:membrane"/>
    <property type="evidence" value="ECO:0007669"/>
    <property type="project" value="TreeGrafter"/>
</dbReference>
<sequence length="242" mass="26553">MHGLAFRSFSSRREGRPVFVLIHGIGMSHRYLTRLHDELARDAEVHTIDLPGFGGLPKPRRAADIADVARALGRVLDDLGVGSAVLVGHSMGAQWVVELGVQRPELARAVVAIGPVTDDRRRNALVQALLLTRDSVLEPPRPNALVCTDYLRCGPVWCARQARHMLGYPIEDRIPLLTAPLLVVRGADDPIAQQSWAQRLGTLAADGTVDIVPGHRHLVQFTAAPEVARRILAFLARHRSTR</sequence>
<evidence type="ECO:0000313" key="3">
    <source>
        <dbReference type="Proteomes" id="UP000319525"/>
    </source>
</evidence>
<protein>
    <recommendedName>
        <fullName evidence="1">AB hydrolase-1 domain-containing protein</fullName>
    </recommendedName>
</protein>
<evidence type="ECO:0000313" key="2">
    <source>
        <dbReference type="EMBL" id="GEB47339.1"/>
    </source>
</evidence>
<dbReference type="Pfam" id="PF12697">
    <property type="entry name" value="Abhydrolase_6"/>
    <property type="match status" value="1"/>
</dbReference>
<dbReference type="Gene3D" id="3.40.50.1820">
    <property type="entry name" value="alpha/beta hydrolase"/>
    <property type="match status" value="1"/>
</dbReference>
<dbReference type="PANTHER" id="PTHR43798:SF33">
    <property type="entry name" value="HYDROLASE, PUTATIVE (AFU_ORTHOLOGUE AFUA_2G14860)-RELATED"/>
    <property type="match status" value="1"/>
</dbReference>
<dbReference type="SUPFAM" id="SSF53474">
    <property type="entry name" value="alpha/beta-Hydrolases"/>
    <property type="match status" value="1"/>
</dbReference>
<feature type="domain" description="AB hydrolase-1" evidence="1">
    <location>
        <begin position="19"/>
        <end position="229"/>
    </location>
</feature>
<dbReference type="InterPro" id="IPR029058">
    <property type="entry name" value="AB_hydrolase_fold"/>
</dbReference>
<reference evidence="2 3" key="1">
    <citation type="submission" date="2019-06" db="EMBL/GenBank/DDBJ databases">
        <title>Whole genome shotgun sequence of Microbacterium testaceum NBRC 12675.</title>
        <authorList>
            <person name="Hosoyama A."/>
            <person name="Uohara A."/>
            <person name="Ohji S."/>
            <person name="Ichikawa N."/>
        </authorList>
    </citation>
    <scope>NUCLEOTIDE SEQUENCE [LARGE SCALE GENOMIC DNA]</scope>
    <source>
        <strain evidence="2 3">NBRC 12675</strain>
    </source>
</reference>
<gene>
    <name evidence="2" type="ORF">MTE01_32840</name>
</gene>
<proteinExistence type="predicted"/>
<dbReference type="PANTHER" id="PTHR43798">
    <property type="entry name" value="MONOACYLGLYCEROL LIPASE"/>
    <property type="match status" value="1"/>
</dbReference>
<dbReference type="AlphaFoldDB" id="A0A4Y3QQY5"/>
<evidence type="ECO:0000259" key="1">
    <source>
        <dbReference type="Pfam" id="PF12697"/>
    </source>
</evidence>
<dbReference type="Proteomes" id="UP000319525">
    <property type="component" value="Unassembled WGS sequence"/>
</dbReference>
<dbReference type="EMBL" id="BJML01000017">
    <property type="protein sequence ID" value="GEB47339.1"/>
    <property type="molecule type" value="Genomic_DNA"/>
</dbReference>